<dbReference type="PANTHER" id="PTHR43813:SF1">
    <property type="entry name" value="ACYL-ACTIVATING ENZYME 16, CHLOROPLASTIC-RELATED"/>
    <property type="match status" value="1"/>
</dbReference>
<evidence type="ECO:0000313" key="3">
    <source>
        <dbReference type="Proteomes" id="UP000012227"/>
    </source>
</evidence>
<dbReference type="SUPFAM" id="SSF56801">
    <property type="entry name" value="Acetyl-CoA synthetase-like"/>
    <property type="match status" value="1"/>
</dbReference>
<dbReference type="STRING" id="1218591.LEP1GSC199_0775"/>
<proteinExistence type="predicted"/>
<gene>
    <name evidence="2" type="ORF">LEP1GSC199_0775</name>
</gene>
<comment type="caution">
    <text evidence="2">The sequence shown here is derived from an EMBL/GenBank/DDBJ whole genome shotgun (WGS) entry which is preliminary data.</text>
</comment>
<dbReference type="PANTHER" id="PTHR43813">
    <property type="entry name" value="ACYL-ACTIVATING ENZYME 16, CHLOROPLASTIC-RELATED"/>
    <property type="match status" value="1"/>
</dbReference>
<dbReference type="AlphaFoldDB" id="N1WB79"/>
<sequence>MYPKEHSYALPFRKVCQKKEKTCKKRTVVFYPSYISVKIPYEKAKSMIQNYENLYQALAHVAETLPNKVSFRKRKSATEFPGISFGDLKQFVDHLTLGFIDLGVEVGDRIGFFCDATVNWLRTDMAILTSGAVVVPRGTDIVREEILYILNHSEAKYLVVQKPKDKKRIDDLLGELPHLKQIFILETDQGELYEGENSILSIVKKGKDRWNSDGKQTLETRIKQTDPDALATLIYTSGTTGNPKGVMLSQKGWITAIQNTISRLDMNSDDNAVSLLPPWHAFERAIEYAGIFLGIDFLVSNMSSLKDDLRDFRPTIFPSVPRIWESVYNGIIAKVAKEGGFKEKLFHFFLKVGSTWAHYYAICFGFEFEIKKPNFLISFAKRTYAFFILVLLSPLKLLSIKIFSAIHKALGGRIRICISAGSALPSVVDGFLSAIGLKVLEGYGMTETSAVVSIRSNTKPTKGTVGIPIDGYQIRLKDDAGKVVTSVGAKGTLWIKSKQILKGYYKRPELNQVVFDAEGFFDTGDLMFISHRNELVFAGRSKDTIALIGGENVEPIPIEDKLLTSPFIDQVMVVGHDKKTLGALIVPNFEAVEAKIPGISKEKAGEWNSHPKVRELYRAEISRIISRENGFKGFEMIPANNFYVVSRPFDPDTEMTRTLKMKRNVISDVFSKQIEGIYQ</sequence>
<evidence type="ECO:0000259" key="1">
    <source>
        <dbReference type="Pfam" id="PF00501"/>
    </source>
</evidence>
<dbReference type="InterPro" id="IPR020845">
    <property type="entry name" value="AMP-binding_CS"/>
</dbReference>
<name>N1WB79_9LEPT</name>
<accession>N1WB79</accession>
<organism evidence="2 3">
    <name type="scientific">Leptospira vanthielii serovar Holland str. Waz Holland = ATCC 700522</name>
    <dbReference type="NCBI Taxonomy" id="1218591"/>
    <lineage>
        <taxon>Bacteria</taxon>
        <taxon>Pseudomonadati</taxon>
        <taxon>Spirochaetota</taxon>
        <taxon>Spirochaetia</taxon>
        <taxon>Leptospirales</taxon>
        <taxon>Leptospiraceae</taxon>
        <taxon>Leptospira</taxon>
    </lineage>
</organism>
<dbReference type="InterPro" id="IPR000873">
    <property type="entry name" value="AMP-dep_synth/lig_dom"/>
</dbReference>
<feature type="domain" description="AMP-dependent synthetase/ligase" evidence="1">
    <location>
        <begin position="61"/>
        <end position="505"/>
    </location>
</feature>
<dbReference type="Pfam" id="PF23562">
    <property type="entry name" value="AMP-binding_C_3"/>
    <property type="match status" value="1"/>
</dbReference>
<dbReference type="PROSITE" id="PS00455">
    <property type="entry name" value="AMP_BINDING"/>
    <property type="match status" value="1"/>
</dbReference>
<dbReference type="Pfam" id="PF00501">
    <property type="entry name" value="AMP-binding"/>
    <property type="match status" value="1"/>
</dbReference>
<dbReference type="EMBL" id="AOGY02000035">
    <property type="protein sequence ID" value="EMY70452.1"/>
    <property type="molecule type" value="Genomic_DNA"/>
</dbReference>
<reference evidence="2 3" key="1">
    <citation type="submission" date="2013-03" db="EMBL/GenBank/DDBJ databases">
        <authorList>
            <person name="Harkins D.M."/>
            <person name="Durkin A.S."/>
            <person name="Brinkac L.M."/>
            <person name="Haft D.H."/>
            <person name="Selengut J.D."/>
            <person name="Sanka R."/>
            <person name="DePew J."/>
            <person name="Purushe J."/>
            <person name="Galloway R.L."/>
            <person name="Vinetz J.M."/>
            <person name="Sutton G.G."/>
            <person name="Nierman W.C."/>
            <person name="Fouts D.E."/>
        </authorList>
    </citation>
    <scope>NUCLEOTIDE SEQUENCE [LARGE SCALE GENOMIC DNA]</scope>
    <source>
        <strain evidence="2 3">Waz Holland</strain>
    </source>
</reference>
<dbReference type="InterPro" id="IPR052987">
    <property type="entry name" value="Chloroplast_AMP-bd_Enzymes"/>
</dbReference>
<dbReference type="Proteomes" id="UP000012227">
    <property type="component" value="Unassembled WGS sequence"/>
</dbReference>
<evidence type="ECO:0000313" key="2">
    <source>
        <dbReference type="EMBL" id="EMY70452.1"/>
    </source>
</evidence>
<protein>
    <submittedName>
        <fullName evidence="2">AMP-binding enzyme</fullName>
    </submittedName>
</protein>
<dbReference type="InterPro" id="IPR042099">
    <property type="entry name" value="ANL_N_sf"/>
</dbReference>
<dbReference type="Gene3D" id="3.40.50.12780">
    <property type="entry name" value="N-terminal domain of ligase-like"/>
    <property type="match status" value="1"/>
</dbReference>